<evidence type="ECO:0000256" key="1">
    <source>
        <dbReference type="ARBA" id="ARBA00000086"/>
    </source>
</evidence>
<evidence type="ECO:0000313" key="17">
    <source>
        <dbReference type="Proteomes" id="UP000291469"/>
    </source>
</evidence>
<dbReference type="Gene3D" id="1.10.340.30">
    <property type="entry name" value="Hypothetical protein, domain 2"/>
    <property type="match status" value="1"/>
</dbReference>
<keyword evidence="11" id="KW-0010">Activator</keyword>
<dbReference type="OrthoDB" id="9811249at2"/>
<dbReference type="FunFam" id="3.40.10.10:FF:000001">
    <property type="entry name" value="DNA-3-methyladenine glycosylase 2"/>
    <property type="match status" value="1"/>
</dbReference>
<keyword evidence="12" id="KW-0804">Transcription</keyword>
<dbReference type="GO" id="GO:0043916">
    <property type="term" value="F:DNA-7-methylguanine glycosylase activity"/>
    <property type="evidence" value="ECO:0007669"/>
    <property type="project" value="TreeGrafter"/>
</dbReference>
<dbReference type="GO" id="GO:0032131">
    <property type="term" value="F:alkylated DNA binding"/>
    <property type="evidence" value="ECO:0007669"/>
    <property type="project" value="TreeGrafter"/>
</dbReference>
<feature type="compositionally biased region" description="Basic and acidic residues" evidence="14">
    <location>
        <begin position="489"/>
        <end position="500"/>
    </location>
</feature>
<protein>
    <recommendedName>
        <fullName evidence="3">DNA-3-methyladenine glycosylase II</fullName>
        <ecNumber evidence="3">3.2.2.21</ecNumber>
    </recommendedName>
</protein>
<dbReference type="GO" id="GO:0032259">
    <property type="term" value="P:methylation"/>
    <property type="evidence" value="ECO:0007669"/>
    <property type="project" value="UniProtKB-KW"/>
</dbReference>
<dbReference type="GO" id="GO:0008725">
    <property type="term" value="F:DNA-3-methyladenine glycosylase activity"/>
    <property type="evidence" value="ECO:0007669"/>
    <property type="project" value="TreeGrafter"/>
</dbReference>
<evidence type="ECO:0000256" key="7">
    <source>
        <dbReference type="ARBA" id="ARBA00022763"/>
    </source>
</evidence>
<dbReference type="KEGG" id="erz:ER308_05630"/>
<evidence type="ECO:0000256" key="9">
    <source>
        <dbReference type="ARBA" id="ARBA00023015"/>
    </source>
</evidence>
<keyword evidence="6" id="KW-0479">Metal-binding</keyword>
<dbReference type="InterPro" id="IPR011257">
    <property type="entry name" value="DNA_glycosylase"/>
</dbReference>
<organism evidence="16 17">
    <name type="scientific">Egibacter rhizosphaerae</name>
    <dbReference type="NCBI Taxonomy" id="1670831"/>
    <lineage>
        <taxon>Bacteria</taxon>
        <taxon>Bacillati</taxon>
        <taxon>Actinomycetota</taxon>
        <taxon>Nitriliruptoria</taxon>
        <taxon>Egibacterales</taxon>
        <taxon>Egibacteraceae</taxon>
        <taxon>Egibacter</taxon>
    </lineage>
</organism>
<dbReference type="InterPro" id="IPR018060">
    <property type="entry name" value="HTH_AraC"/>
</dbReference>
<dbReference type="InterPro" id="IPR009057">
    <property type="entry name" value="Homeodomain-like_sf"/>
</dbReference>
<dbReference type="GO" id="GO:0003700">
    <property type="term" value="F:DNA-binding transcription factor activity"/>
    <property type="evidence" value="ECO:0007669"/>
    <property type="project" value="InterPro"/>
</dbReference>
<dbReference type="GO" id="GO:0008168">
    <property type="term" value="F:methyltransferase activity"/>
    <property type="evidence" value="ECO:0007669"/>
    <property type="project" value="UniProtKB-KW"/>
</dbReference>
<evidence type="ECO:0000256" key="14">
    <source>
        <dbReference type="SAM" id="MobiDB-lite"/>
    </source>
</evidence>
<evidence type="ECO:0000256" key="10">
    <source>
        <dbReference type="ARBA" id="ARBA00023125"/>
    </source>
</evidence>
<dbReference type="InterPro" id="IPR018062">
    <property type="entry name" value="HTH_AraC-typ_CS"/>
</dbReference>
<dbReference type="SUPFAM" id="SSF46689">
    <property type="entry name" value="Homeodomain-like"/>
    <property type="match status" value="1"/>
</dbReference>
<dbReference type="EC" id="3.2.2.21" evidence="3"/>
<dbReference type="SUPFAM" id="SSF57884">
    <property type="entry name" value="Ada DNA repair protein, N-terminal domain (N-Ada 10)"/>
    <property type="match status" value="1"/>
</dbReference>
<dbReference type="Proteomes" id="UP000291469">
    <property type="component" value="Chromosome"/>
</dbReference>
<evidence type="ECO:0000256" key="5">
    <source>
        <dbReference type="ARBA" id="ARBA00022679"/>
    </source>
</evidence>
<dbReference type="InterPro" id="IPR023170">
    <property type="entry name" value="HhH_base_excis_C"/>
</dbReference>
<proteinExistence type="predicted"/>
<dbReference type="SMART" id="SM00342">
    <property type="entry name" value="HTH_ARAC"/>
    <property type="match status" value="1"/>
</dbReference>
<evidence type="ECO:0000259" key="15">
    <source>
        <dbReference type="PROSITE" id="PS01124"/>
    </source>
</evidence>
<dbReference type="EMBL" id="CP036402">
    <property type="protein sequence ID" value="QBI21925.1"/>
    <property type="molecule type" value="Genomic_DNA"/>
</dbReference>
<dbReference type="PROSITE" id="PS01124">
    <property type="entry name" value="HTH_ARAC_FAMILY_2"/>
    <property type="match status" value="1"/>
</dbReference>
<dbReference type="SUPFAM" id="SSF55945">
    <property type="entry name" value="TATA-box binding protein-like"/>
    <property type="match status" value="1"/>
</dbReference>
<keyword evidence="8" id="KW-0862">Zinc</keyword>
<evidence type="ECO:0000256" key="4">
    <source>
        <dbReference type="ARBA" id="ARBA00022603"/>
    </source>
</evidence>
<comment type="cofactor">
    <cofactor evidence="2">
        <name>Zn(2+)</name>
        <dbReference type="ChEBI" id="CHEBI:29105"/>
    </cofactor>
</comment>
<sequence>MIDDPERCRRALASRDSRFDGWFVAGVVSTGIYCRPSCPALPPARSAVRFWSTAAAAQQAGFRPCRRCRPDATPGSPEWDVRGDLVARAMRLIADGLVDREGVNGLARALGYSSRQLHRQLTAELGAGAVALARAQRAQTARTLIESSDLPMADVAFAAGFGSVRQFNDTVRAVYATTPGALRAQARGQRSGVATSARSLVLRLPYRTPGDVEGTLAFLATRAIPGLEAACADAYTRGMRLAHGAAVVTLSPRSGGTPHVRATLRLDDLRDLSAAVQRCRRLLDLDADPRTIDDHLSADPALAPRVASAPGRRVPGSVDPFETAVRTILGQQVRVEAAREHVRRVTAARGKPLTTPDGQVTHLFPTADALADASLDEIAMPGTRKEALRSLARAVAEGRLDLGPGADRGQTREDLLSVRGLGAWSVEYMAMRALGDPDALPAGDAGLRHALGIPKGPRAEQEVADRAEDWRPWRAYAAQHLWSGGSPAGHDHDDRHDTERAASPARGAAIPRERDQR</sequence>
<gene>
    <name evidence="16" type="ORF">ER308_05630</name>
</gene>
<dbReference type="Gene3D" id="1.10.10.60">
    <property type="entry name" value="Homeodomain-like"/>
    <property type="match status" value="1"/>
</dbReference>
<keyword evidence="5" id="KW-0808">Transferase</keyword>
<dbReference type="Pfam" id="PF02805">
    <property type="entry name" value="Ada_Zn_binding"/>
    <property type="match status" value="1"/>
</dbReference>
<keyword evidence="17" id="KW-1185">Reference proteome</keyword>
<keyword evidence="4" id="KW-0489">Methyltransferase</keyword>
<dbReference type="PROSITE" id="PS00041">
    <property type="entry name" value="HTH_ARAC_FAMILY_1"/>
    <property type="match status" value="1"/>
</dbReference>
<feature type="domain" description="HTH araC/xylS-type" evidence="15">
    <location>
        <begin position="87"/>
        <end position="185"/>
    </location>
</feature>
<dbReference type="SUPFAM" id="SSF48150">
    <property type="entry name" value="DNA-glycosylase"/>
    <property type="match status" value="1"/>
</dbReference>
<dbReference type="GO" id="GO:0005737">
    <property type="term" value="C:cytoplasm"/>
    <property type="evidence" value="ECO:0007669"/>
    <property type="project" value="TreeGrafter"/>
</dbReference>
<keyword evidence="7" id="KW-0227">DNA damage</keyword>
<evidence type="ECO:0000256" key="6">
    <source>
        <dbReference type="ARBA" id="ARBA00022723"/>
    </source>
</evidence>
<dbReference type="AlphaFoldDB" id="A0A411YL51"/>
<name>A0A411YL51_9ACTN</name>
<dbReference type="Gene3D" id="1.10.1670.10">
    <property type="entry name" value="Helix-hairpin-Helix base-excision DNA repair enzymes (C-terminal)"/>
    <property type="match status" value="1"/>
</dbReference>
<dbReference type="Gene3D" id="3.30.310.20">
    <property type="entry name" value="DNA-3-methyladenine glycosylase AlkA, N-terminal domain"/>
    <property type="match status" value="1"/>
</dbReference>
<keyword evidence="13" id="KW-0234">DNA repair</keyword>
<reference evidence="16 17" key="1">
    <citation type="submission" date="2019-01" db="EMBL/GenBank/DDBJ databases">
        <title>Egibacter rhizosphaerae EGI 80759T.</title>
        <authorList>
            <person name="Chen D.-D."/>
            <person name="Tian Y."/>
            <person name="Jiao J.-Y."/>
            <person name="Zhang X.-T."/>
            <person name="Zhang Y.-G."/>
            <person name="Zhang Y."/>
            <person name="Xiao M."/>
            <person name="Shu W.-S."/>
            <person name="Li W.-J."/>
        </authorList>
    </citation>
    <scope>NUCLEOTIDE SEQUENCE [LARGE SCALE GENOMIC DNA]</scope>
    <source>
        <strain evidence="16 17">EGI 80759</strain>
    </source>
</reference>
<dbReference type="CDD" id="cd00056">
    <property type="entry name" value="ENDO3c"/>
    <property type="match status" value="1"/>
</dbReference>
<accession>A0A411YL51</accession>
<dbReference type="GO" id="GO:0043565">
    <property type="term" value="F:sequence-specific DNA binding"/>
    <property type="evidence" value="ECO:0007669"/>
    <property type="project" value="InterPro"/>
</dbReference>
<dbReference type="SMART" id="SM00478">
    <property type="entry name" value="ENDO3c"/>
    <property type="match status" value="1"/>
</dbReference>
<evidence type="ECO:0000256" key="11">
    <source>
        <dbReference type="ARBA" id="ARBA00023159"/>
    </source>
</evidence>
<dbReference type="Gene3D" id="3.40.10.10">
    <property type="entry name" value="DNA Methylphosphotriester Repair Domain"/>
    <property type="match status" value="1"/>
</dbReference>
<dbReference type="Pfam" id="PF12833">
    <property type="entry name" value="HTH_18"/>
    <property type="match status" value="1"/>
</dbReference>
<dbReference type="InterPro" id="IPR003265">
    <property type="entry name" value="HhH-GPD_domain"/>
</dbReference>
<dbReference type="Pfam" id="PF06029">
    <property type="entry name" value="AlkA_N"/>
    <property type="match status" value="1"/>
</dbReference>
<dbReference type="GO" id="GO:0008270">
    <property type="term" value="F:zinc ion binding"/>
    <property type="evidence" value="ECO:0007669"/>
    <property type="project" value="InterPro"/>
</dbReference>
<dbReference type="InterPro" id="IPR051912">
    <property type="entry name" value="Alkylbase_DNA_Glycosylase/TA"/>
</dbReference>
<dbReference type="InterPro" id="IPR037046">
    <property type="entry name" value="AlkA_N_sf"/>
</dbReference>
<dbReference type="InterPro" id="IPR010316">
    <property type="entry name" value="AlkA_N"/>
</dbReference>
<dbReference type="GO" id="GO:0006285">
    <property type="term" value="P:base-excision repair, AP site formation"/>
    <property type="evidence" value="ECO:0007669"/>
    <property type="project" value="TreeGrafter"/>
</dbReference>
<dbReference type="PANTHER" id="PTHR43003">
    <property type="entry name" value="DNA-3-METHYLADENINE GLYCOSYLASE"/>
    <property type="match status" value="1"/>
</dbReference>
<evidence type="ECO:0000256" key="8">
    <source>
        <dbReference type="ARBA" id="ARBA00022833"/>
    </source>
</evidence>
<dbReference type="SMART" id="SM01009">
    <property type="entry name" value="AlkA_N"/>
    <property type="match status" value="1"/>
</dbReference>
<evidence type="ECO:0000256" key="3">
    <source>
        <dbReference type="ARBA" id="ARBA00012000"/>
    </source>
</evidence>
<evidence type="ECO:0000256" key="13">
    <source>
        <dbReference type="ARBA" id="ARBA00023204"/>
    </source>
</evidence>
<evidence type="ECO:0000256" key="2">
    <source>
        <dbReference type="ARBA" id="ARBA00001947"/>
    </source>
</evidence>
<dbReference type="RefSeq" id="WP_131156914.1">
    <property type="nucleotide sequence ID" value="NZ_CP036402.1"/>
</dbReference>
<feature type="region of interest" description="Disordered" evidence="14">
    <location>
        <begin position="481"/>
        <end position="517"/>
    </location>
</feature>
<keyword evidence="10" id="KW-0238">DNA-binding</keyword>
<dbReference type="GO" id="GO:0032993">
    <property type="term" value="C:protein-DNA complex"/>
    <property type="evidence" value="ECO:0007669"/>
    <property type="project" value="TreeGrafter"/>
</dbReference>
<keyword evidence="9" id="KW-0805">Transcription regulation</keyword>
<evidence type="ECO:0000313" key="16">
    <source>
        <dbReference type="EMBL" id="QBI21925.1"/>
    </source>
</evidence>
<dbReference type="InterPro" id="IPR035451">
    <property type="entry name" value="Ada-like_dom_sf"/>
</dbReference>
<dbReference type="PANTHER" id="PTHR43003:SF13">
    <property type="entry name" value="DNA-3-METHYLADENINE GLYCOSYLASE 2"/>
    <property type="match status" value="1"/>
</dbReference>
<comment type="catalytic activity">
    <reaction evidence="1">
        <text>Hydrolysis of alkylated DNA, releasing 3-methyladenine, 3-methylguanine, 7-methylguanine and 7-methyladenine.</text>
        <dbReference type="EC" id="3.2.2.21"/>
    </reaction>
</comment>
<evidence type="ECO:0000256" key="12">
    <source>
        <dbReference type="ARBA" id="ARBA00023163"/>
    </source>
</evidence>
<dbReference type="InterPro" id="IPR004026">
    <property type="entry name" value="Ada_DNA_repair_Zn-bd"/>
</dbReference>
<dbReference type="GO" id="GO:0006307">
    <property type="term" value="P:DNA alkylation repair"/>
    <property type="evidence" value="ECO:0007669"/>
    <property type="project" value="TreeGrafter"/>
</dbReference>